<gene>
    <name evidence="2" type="ORF">HMPREF0045_00547</name>
</gene>
<sequence>MTSYLVMLQTNSNQPFIFSSPRLREQIGASFEITLLSRWVKEEAEKLLKQKPLPTSFWVSDSSGKVIVRFTDDEGAPKNLAKQLIREVTLRALTDAPGLDVTGVFIEATSNTVDADDLQELDRVFLEYSLNRRPAAARFPQFPFLERGSESALPASASLGTLEFSQESLQPDNFDESSPLSLPSRVKRVFASTSRKRQVDDVQERLAKQGKELKQELPLDPTKLAAAFQDGEEFEDAKDMLSSVGVVHIDGNGVGAIMRDLGCAHRAVQKVGVSTISDEESKGLQSFIMEVNRRLDDVVKDAIALSWYYVQELTPDTVVPIVPVLVGGDDVTVYTDGRYAIPFAEAYIHHYEKLTKDDDLLSVLAIVAGGKKTDAPERDQFEIDDYIIQNPGPLTASAGVAIVGRNFPFHIAYDLAEELVSRGKKLGKKPGTVPCSTINFHVLRYATVLDPDDTLDEYKGRAQRPFLIGCYAPDRIGDAPTTSPEEAPTAKPQPLSSWARILQAVAAFDGKKPDDPTQSTGDPFPRARANRIVKLLAEGDAEKATTEWNVALQNATGAGRLAKQLEHLPPHPSDSAGTGDSLEQIKWLLDLIDLSGNLPDGYLACRIGQGNDDGSAATTDDPTEGDAK</sequence>
<name>G9PEF4_9ACTO</name>
<feature type="region of interest" description="Disordered" evidence="1">
    <location>
        <begin position="609"/>
        <end position="628"/>
    </location>
</feature>
<dbReference type="EMBL" id="ACRN01000002">
    <property type="protein sequence ID" value="EHM89134.1"/>
    <property type="molecule type" value="Genomic_DNA"/>
</dbReference>
<evidence type="ECO:0000313" key="2">
    <source>
        <dbReference type="EMBL" id="EHM89134.1"/>
    </source>
</evidence>
<dbReference type="InterPro" id="IPR043128">
    <property type="entry name" value="Rev_trsase/Diguanyl_cyclase"/>
</dbReference>
<feature type="region of interest" description="Disordered" evidence="1">
    <location>
        <begin position="475"/>
        <end position="494"/>
    </location>
</feature>
<dbReference type="HOGENOM" id="CLU_417190_0_0_11"/>
<dbReference type="PATRIC" id="fig|435830.3.peg.529"/>
<evidence type="ECO:0000256" key="1">
    <source>
        <dbReference type="SAM" id="MobiDB-lite"/>
    </source>
</evidence>
<dbReference type="eggNOG" id="COG1353">
    <property type="taxonomic scope" value="Bacteria"/>
</dbReference>
<accession>G9PEF4</accession>
<dbReference type="AlphaFoldDB" id="G9PEF4"/>
<keyword evidence="3" id="KW-1185">Reference proteome</keyword>
<dbReference type="RefSeq" id="WP_005985290.1">
    <property type="nucleotide sequence ID" value="NZ_JH470338.1"/>
</dbReference>
<dbReference type="Gene3D" id="3.30.70.270">
    <property type="match status" value="1"/>
</dbReference>
<evidence type="ECO:0000313" key="3">
    <source>
        <dbReference type="Proteomes" id="UP000003822"/>
    </source>
</evidence>
<organism evidence="2 3">
    <name type="scientific">Actinomyces graevenitzii C83</name>
    <dbReference type="NCBI Taxonomy" id="435830"/>
    <lineage>
        <taxon>Bacteria</taxon>
        <taxon>Bacillati</taxon>
        <taxon>Actinomycetota</taxon>
        <taxon>Actinomycetes</taxon>
        <taxon>Actinomycetales</taxon>
        <taxon>Actinomycetaceae</taxon>
        <taxon>Actinomyces</taxon>
    </lineage>
</organism>
<comment type="caution">
    <text evidence="2">The sequence shown here is derived from an EMBL/GenBank/DDBJ whole genome shotgun (WGS) entry which is preliminary data.</text>
</comment>
<proteinExistence type="predicted"/>
<protein>
    <submittedName>
        <fullName evidence="2">Uncharacterized protein</fullName>
    </submittedName>
</protein>
<dbReference type="OrthoDB" id="442064at2"/>
<reference evidence="2 3" key="1">
    <citation type="submission" date="2011-10" db="EMBL/GenBank/DDBJ databases">
        <title>The Genome Sequence of Actinomyces graevenitzii C83.</title>
        <authorList>
            <consortium name="The Broad Institute Genome Sequencing Platform"/>
            <consortium name="The Broad Institute Genome Sequencing Center for Infectious Disease"/>
            <person name="Earl A."/>
            <person name="Ward D."/>
            <person name="Feldgarden M."/>
            <person name="Gevers D."/>
            <person name="Sibley C.D."/>
            <person name="Field T.R."/>
            <person name="Grinwis M."/>
            <person name="Eshaghurshan C.S."/>
            <person name="Surette M.G."/>
            <person name="Young S.K."/>
            <person name="Zeng Q."/>
            <person name="Gargeya S."/>
            <person name="Fitzgerald M."/>
            <person name="Haas B."/>
            <person name="Abouelleil A."/>
            <person name="Alvarado L."/>
            <person name="Arachchi H.M."/>
            <person name="Berlin A."/>
            <person name="Brown A."/>
            <person name="Chapman S.B."/>
            <person name="Chen Z."/>
            <person name="Dunbar C."/>
            <person name="Freedman E."/>
            <person name="Gearin G."/>
            <person name="Goldberg J."/>
            <person name="Griggs A."/>
            <person name="Gujja S."/>
            <person name="Heiman D."/>
            <person name="Howarth C."/>
            <person name="Larson L."/>
            <person name="Lui A."/>
            <person name="MacDonald P.J.P."/>
            <person name="Montmayeur A."/>
            <person name="Murphy C."/>
            <person name="Neiman D."/>
            <person name="Pearson M."/>
            <person name="Priest M."/>
            <person name="Roberts A."/>
            <person name="Saif S."/>
            <person name="Shea T."/>
            <person name="Shenoy N."/>
            <person name="Sisk P."/>
            <person name="Stolte C."/>
            <person name="Sykes S."/>
            <person name="Wortman J."/>
            <person name="Nusbaum C."/>
            <person name="Birren B."/>
        </authorList>
    </citation>
    <scope>NUCLEOTIDE SEQUENCE [LARGE SCALE GENOMIC DNA]</scope>
    <source>
        <strain evidence="2 3">C83</strain>
    </source>
</reference>
<dbReference type="STRING" id="435830.HMPREF0045_00547"/>
<dbReference type="Proteomes" id="UP000003822">
    <property type="component" value="Unassembled WGS sequence"/>
</dbReference>